<evidence type="ECO:0000313" key="6">
    <source>
        <dbReference type="EMBL" id="PON93454.1"/>
    </source>
</evidence>
<keyword evidence="7" id="KW-1185">Reference proteome</keyword>
<evidence type="ECO:0000313" key="7">
    <source>
        <dbReference type="Proteomes" id="UP000237000"/>
    </source>
</evidence>
<dbReference type="InterPro" id="IPR002182">
    <property type="entry name" value="NB-ARC"/>
</dbReference>
<dbReference type="PRINTS" id="PR00364">
    <property type="entry name" value="DISEASERSIST"/>
</dbReference>
<dbReference type="PANTHER" id="PTHR23155">
    <property type="entry name" value="DISEASE RESISTANCE PROTEIN RP"/>
    <property type="match status" value="1"/>
</dbReference>
<dbReference type="PANTHER" id="PTHR23155:SF955">
    <property type="entry name" value="AAA+ ATPASE DOMAIN-CONTAINING PROTEIN"/>
    <property type="match status" value="1"/>
</dbReference>
<dbReference type="InterPro" id="IPR036388">
    <property type="entry name" value="WH-like_DNA-bd_sf"/>
</dbReference>
<comment type="caution">
    <text evidence="6">The sequence shown here is derived from an EMBL/GenBank/DDBJ whole genome shotgun (WGS) entry which is preliminary data.</text>
</comment>
<dbReference type="InterPro" id="IPR032675">
    <property type="entry name" value="LRR_dom_sf"/>
</dbReference>
<dbReference type="Gene3D" id="3.40.50.300">
    <property type="entry name" value="P-loop containing nucleotide triphosphate hydrolases"/>
    <property type="match status" value="1"/>
</dbReference>
<keyword evidence="1" id="KW-0677">Repeat</keyword>
<evidence type="ECO:0000256" key="2">
    <source>
        <dbReference type="ARBA" id="ARBA00022821"/>
    </source>
</evidence>
<dbReference type="AlphaFoldDB" id="A0A2P5F6N5"/>
<reference evidence="7" key="1">
    <citation type="submission" date="2016-06" db="EMBL/GenBank/DDBJ databases">
        <title>Parallel loss of symbiosis genes in relatives of nitrogen-fixing non-legume Parasponia.</title>
        <authorList>
            <person name="Van Velzen R."/>
            <person name="Holmer R."/>
            <person name="Bu F."/>
            <person name="Rutten L."/>
            <person name="Van Zeijl A."/>
            <person name="Liu W."/>
            <person name="Santuari L."/>
            <person name="Cao Q."/>
            <person name="Sharma T."/>
            <person name="Shen D."/>
            <person name="Roswanjaya Y."/>
            <person name="Wardhani T."/>
            <person name="Kalhor M.S."/>
            <person name="Jansen J."/>
            <person name="Van den Hoogen J."/>
            <person name="Gungor B."/>
            <person name="Hartog M."/>
            <person name="Hontelez J."/>
            <person name="Verver J."/>
            <person name="Yang W.-C."/>
            <person name="Schijlen E."/>
            <person name="Repin R."/>
            <person name="Schilthuizen M."/>
            <person name="Schranz E."/>
            <person name="Heidstra R."/>
            <person name="Miyata K."/>
            <person name="Fedorova E."/>
            <person name="Kohlen W."/>
            <person name="Bisseling T."/>
            <person name="Smit S."/>
            <person name="Geurts R."/>
        </authorList>
    </citation>
    <scope>NUCLEOTIDE SEQUENCE [LARGE SCALE GENOMIC DNA]</scope>
    <source>
        <strain evidence="7">cv. RG33-2</strain>
    </source>
</reference>
<gene>
    <name evidence="6" type="ORF">TorRG33x02_107320</name>
</gene>
<protein>
    <submittedName>
        <fullName evidence="6">NB-ARC domain, LRR domain containing protein</fullName>
    </submittedName>
</protein>
<dbReference type="InterPro" id="IPR058922">
    <property type="entry name" value="WHD_DRP"/>
</dbReference>
<evidence type="ECO:0000256" key="1">
    <source>
        <dbReference type="ARBA" id="ARBA00022737"/>
    </source>
</evidence>
<accession>A0A2P5F6N5</accession>
<dbReference type="Proteomes" id="UP000237000">
    <property type="component" value="Unassembled WGS sequence"/>
</dbReference>
<keyword evidence="2" id="KW-0611">Plant defense</keyword>
<dbReference type="Gene3D" id="3.80.10.10">
    <property type="entry name" value="Ribonuclease Inhibitor"/>
    <property type="match status" value="2"/>
</dbReference>
<evidence type="ECO:0000259" key="5">
    <source>
        <dbReference type="Pfam" id="PF23598"/>
    </source>
</evidence>
<evidence type="ECO:0000259" key="4">
    <source>
        <dbReference type="Pfam" id="PF23559"/>
    </source>
</evidence>
<dbReference type="OrthoDB" id="1606388at2759"/>
<feature type="domain" description="Disease resistance R13L4/SHOC-2-like LRR" evidence="5">
    <location>
        <begin position="592"/>
        <end position="894"/>
    </location>
</feature>
<organism evidence="6 7">
    <name type="scientific">Trema orientale</name>
    <name type="common">Charcoal tree</name>
    <name type="synonym">Celtis orientalis</name>
    <dbReference type="NCBI Taxonomy" id="63057"/>
    <lineage>
        <taxon>Eukaryota</taxon>
        <taxon>Viridiplantae</taxon>
        <taxon>Streptophyta</taxon>
        <taxon>Embryophyta</taxon>
        <taxon>Tracheophyta</taxon>
        <taxon>Spermatophyta</taxon>
        <taxon>Magnoliopsida</taxon>
        <taxon>eudicotyledons</taxon>
        <taxon>Gunneridae</taxon>
        <taxon>Pentapetalae</taxon>
        <taxon>rosids</taxon>
        <taxon>fabids</taxon>
        <taxon>Rosales</taxon>
        <taxon>Cannabaceae</taxon>
        <taxon>Trema</taxon>
    </lineage>
</organism>
<dbReference type="SUPFAM" id="SSF52540">
    <property type="entry name" value="P-loop containing nucleoside triphosphate hydrolases"/>
    <property type="match status" value="1"/>
</dbReference>
<dbReference type="Pfam" id="PF23598">
    <property type="entry name" value="LRR_14"/>
    <property type="match status" value="1"/>
</dbReference>
<name>A0A2P5F6N5_TREOI</name>
<dbReference type="Gene3D" id="1.10.10.10">
    <property type="entry name" value="Winged helix-like DNA-binding domain superfamily/Winged helix DNA-binding domain"/>
    <property type="match status" value="1"/>
</dbReference>
<proteinExistence type="predicted"/>
<dbReference type="InterPro" id="IPR027417">
    <property type="entry name" value="P-loop_NTPase"/>
</dbReference>
<feature type="domain" description="Disease resistance protein winged helix" evidence="4">
    <location>
        <begin position="439"/>
        <end position="512"/>
    </location>
</feature>
<dbReference type="Pfam" id="PF00931">
    <property type="entry name" value="NB-ARC"/>
    <property type="match status" value="1"/>
</dbReference>
<dbReference type="InParanoid" id="A0A2P5F6N5"/>
<dbReference type="GO" id="GO:0098542">
    <property type="term" value="P:defense response to other organism"/>
    <property type="evidence" value="ECO:0007669"/>
    <property type="project" value="TreeGrafter"/>
</dbReference>
<dbReference type="EMBL" id="JXTC01000058">
    <property type="protein sequence ID" value="PON93454.1"/>
    <property type="molecule type" value="Genomic_DNA"/>
</dbReference>
<feature type="domain" description="NB-ARC" evidence="3">
    <location>
        <begin position="177"/>
        <end position="345"/>
    </location>
</feature>
<dbReference type="Pfam" id="PF23559">
    <property type="entry name" value="WHD_DRP"/>
    <property type="match status" value="1"/>
</dbReference>
<dbReference type="InterPro" id="IPR055414">
    <property type="entry name" value="LRR_R13L4/SHOC2-like"/>
</dbReference>
<evidence type="ECO:0000259" key="3">
    <source>
        <dbReference type="Pfam" id="PF00931"/>
    </source>
</evidence>
<dbReference type="GO" id="GO:0043531">
    <property type="term" value="F:ADP binding"/>
    <property type="evidence" value="ECO:0007669"/>
    <property type="project" value="InterPro"/>
</dbReference>
<sequence>MDQQSIDIDIQISLVTERLSDLLAQQVFVHPILRHEVRWAASDLHEYLRRFRDSAHKHKMDQLVSQFELRVLQDCFLVEEIIDTLLLKRAMLKRTQKGLMRCLIRLSSVWNRNLLMGEMKNVRLSFITFWNKSLEELNLVSHIDEEPSNERTSYNNSSLETSEVADDIGHEKGEEALAGEMLRFDELGCGLRIIQVVGIASSGQTTLVNTIYNREDVKKHFQVRAWVRVSARNSVGDILIDIWKQVMRMEEAKVESEQDTYDLRKDLTTLLESNRYLIVMEDVWSTHFWDELKLAFPDTKVGSRILVTTSDDEVVECGSLWNDQGVDAIQLNRLNGEDIWALFLKNMRWDEDRFSNLESLAYFKDKVLRKCDGSPLAVTKLCGLLSTKDFDYHELLTLIDDQASSGDDQEHQSSFFYSLTSSYQDLPPRIRPCYLYMGLFPKAFEIPIRRLFRLWIAEGLVKPDLRSSDKTPEDLAEDYFKELVSRNLIEVTRRKSDGRPRTCRIPGIVYDVFSAKAMDLGLFFVHRYWDYTPVTPPKFNVRRLAEYFAMKYYPSSDVYNQHILSYISFNTRRRDTPSHEVGIFLDKLTAKRGFGLLRVLDLEGVYKPRLPESLGKLLQLRYLGLRWTFLDSLTNSVGGLVYLETLDVKHTNITTLSTSIWKAKNLRHLYMNEVHFDVSIQKRPTGSLANLQTLWGLSIKNTSLVVNWLSKLVGLRKLGLTCHSTTVQAIADWISKLTNLQSLKLRSIDEFGQPSNLKFANMTMHHKLTDLYLLGVLPKLAADEVLQFPPNLKILTLSGSQLGEDSIRILGKLPQLNILRLFGQSYSGAKIVCRCGDFPELVVLKLWMLEELKEWKVEKGAMTRLKELEIRCCGNLEHVEGLEHLTTLKDLTLTNMPPDIVLNVKASMDEALSLTVNEWKF</sequence>
<dbReference type="InterPro" id="IPR044974">
    <property type="entry name" value="Disease_R_plants"/>
</dbReference>
<dbReference type="SUPFAM" id="SSF52058">
    <property type="entry name" value="L domain-like"/>
    <property type="match status" value="1"/>
</dbReference>